<dbReference type="PROSITE" id="PS51203">
    <property type="entry name" value="CS"/>
    <property type="match status" value="1"/>
</dbReference>
<dbReference type="InterPro" id="IPR007699">
    <property type="entry name" value="SGS_dom"/>
</dbReference>
<dbReference type="GO" id="GO:0051087">
    <property type="term" value="F:protein-folding chaperone binding"/>
    <property type="evidence" value="ECO:0007669"/>
    <property type="project" value="InterPro"/>
</dbReference>
<protein>
    <recommendedName>
        <fullName evidence="5">Suppressor of G2 allele of SKP1</fullName>
    </recommendedName>
</protein>
<feature type="domain" description="SGS" evidence="1">
    <location>
        <begin position="99"/>
        <end position="186"/>
    </location>
</feature>
<proteinExistence type="predicted"/>
<accession>A0AAN9Y860</accession>
<dbReference type="SUPFAM" id="SSF49764">
    <property type="entry name" value="HSP20-like chaperones"/>
    <property type="match status" value="1"/>
</dbReference>
<dbReference type="PROSITE" id="PS51048">
    <property type="entry name" value="SGS"/>
    <property type="match status" value="1"/>
</dbReference>
<organism evidence="3 4">
    <name type="scientific">Parthenolecanium corni</name>
    <dbReference type="NCBI Taxonomy" id="536013"/>
    <lineage>
        <taxon>Eukaryota</taxon>
        <taxon>Metazoa</taxon>
        <taxon>Ecdysozoa</taxon>
        <taxon>Arthropoda</taxon>
        <taxon>Hexapoda</taxon>
        <taxon>Insecta</taxon>
        <taxon>Pterygota</taxon>
        <taxon>Neoptera</taxon>
        <taxon>Paraneoptera</taxon>
        <taxon>Hemiptera</taxon>
        <taxon>Sternorrhyncha</taxon>
        <taxon>Coccoidea</taxon>
        <taxon>Coccidae</taxon>
        <taxon>Parthenolecanium</taxon>
    </lineage>
</organism>
<keyword evidence="4" id="KW-1185">Reference proteome</keyword>
<evidence type="ECO:0000313" key="3">
    <source>
        <dbReference type="EMBL" id="KAK7601999.1"/>
    </source>
</evidence>
<dbReference type="AlphaFoldDB" id="A0AAN9Y860"/>
<reference evidence="3 4" key="1">
    <citation type="submission" date="2024-03" db="EMBL/GenBank/DDBJ databases">
        <title>Adaptation during the transition from Ophiocordyceps entomopathogen to insect associate is accompanied by gene loss and intensified selection.</title>
        <authorList>
            <person name="Ward C.M."/>
            <person name="Onetto C.A."/>
            <person name="Borneman A.R."/>
        </authorList>
    </citation>
    <scope>NUCLEOTIDE SEQUENCE [LARGE SCALE GENOMIC DNA]</scope>
    <source>
        <strain evidence="3">AWRI1</strain>
        <tissue evidence="3">Single Adult Female</tissue>
    </source>
</reference>
<sequence>MESCSSASVSPKYDWYQTDAKVVITILVKKVVPESVNVNFTKENVSTSIKLSSNEDCDMNFCLSHPIVPEKCTFKVTPSKIEIHLAKVASIKWNMLEKKVEVAKPIAGPKNWDALAKNLVSDKDEETIDTMFNKIYADGSDEQKRAMLKSFYESGGTVLSTDWKEVSKKKVDIKPPEGVEFKPWTS</sequence>
<dbReference type="InterPro" id="IPR044563">
    <property type="entry name" value="Sgt1-like"/>
</dbReference>
<evidence type="ECO:0000313" key="4">
    <source>
        <dbReference type="Proteomes" id="UP001367676"/>
    </source>
</evidence>
<evidence type="ECO:0000259" key="2">
    <source>
        <dbReference type="PROSITE" id="PS51203"/>
    </source>
</evidence>
<feature type="domain" description="CS" evidence="2">
    <location>
        <begin position="8"/>
        <end position="97"/>
    </location>
</feature>
<dbReference type="Proteomes" id="UP001367676">
    <property type="component" value="Unassembled WGS sequence"/>
</dbReference>
<dbReference type="Pfam" id="PF04969">
    <property type="entry name" value="CS"/>
    <property type="match status" value="1"/>
</dbReference>
<gene>
    <name evidence="3" type="ORF">V9T40_009440</name>
</gene>
<dbReference type="Gene3D" id="2.60.40.790">
    <property type="match status" value="1"/>
</dbReference>
<evidence type="ECO:0000259" key="1">
    <source>
        <dbReference type="PROSITE" id="PS51048"/>
    </source>
</evidence>
<dbReference type="InterPro" id="IPR007052">
    <property type="entry name" value="CS_dom"/>
</dbReference>
<name>A0AAN9Y860_9HEMI</name>
<dbReference type="InterPro" id="IPR008978">
    <property type="entry name" value="HSP20-like_chaperone"/>
</dbReference>
<dbReference type="GO" id="GO:0005737">
    <property type="term" value="C:cytoplasm"/>
    <property type="evidence" value="ECO:0007669"/>
    <property type="project" value="UniProtKB-ARBA"/>
</dbReference>
<dbReference type="PANTHER" id="PTHR45862">
    <property type="entry name" value="PROTEIN SGT1 HOMOLOG"/>
    <property type="match status" value="1"/>
</dbReference>
<dbReference type="Pfam" id="PF05002">
    <property type="entry name" value="SGS"/>
    <property type="match status" value="1"/>
</dbReference>
<dbReference type="FunFam" id="2.60.40.790:FF:000012">
    <property type="entry name" value="SGT1 homolog, MIS12 kinetochore complex assembly cochaperone"/>
    <property type="match status" value="1"/>
</dbReference>
<comment type="caution">
    <text evidence="3">The sequence shown here is derived from an EMBL/GenBank/DDBJ whole genome shotgun (WGS) entry which is preliminary data.</text>
</comment>
<dbReference type="EMBL" id="JBBCAQ010000010">
    <property type="protein sequence ID" value="KAK7601999.1"/>
    <property type="molecule type" value="Genomic_DNA"/>
</dbReference>
<evidence type="ECO:0008006" key="5">
    <source>
        <dbReference type="Google" id="ProtNLM"/>
    </source>
</evidence>